<feature type="region of interest" description="Disordered" evidence="3">
    <location>
        <begin position="219"/>
        <end position="244"/>
    </location>
</feature>
<feature type="signal peptide" evidence="4">
    <location>
        <begin position="1"/>
        <end position="18"/>
    </location>
</feature>
<proteinExistence type="inferred from homology"/>
<dbReference type="GO" id="GO:0016788">
    <property type="term" value="F:hydrolase activity, acting on ester bonds"/>
    <property type="evidence" value="ECO:0007669"/>
    <property type="project" value="TreeGrafter"/>
</dbReference>
<dbReference type="PANTHER" id="PTHR40841">
    <property type="entry name" value="SIDEROPHORE TRIACETYLFUSARININE C ESTERASE"/>
    <property type="match status" value="1"/>
</dbReference>
<dbReference type="EMBL" id="FNAV01000008">
    <property type="protein sequence ID" value="SDE84429.1"/>
    <property type="molecule type" value="Genomic_DNA"/>
</dbReference>
<protein>
    <recommendedName>
        <fullName evidence="7">Esterase</fullName>
    </recommendedName>
</protein>
<reference evidence="6" key="1">
    <citation type="submission" date="2016-10" db="EMBL/GenBank/DDBJ databases">
        <authorList>
            <person name="Varghese N."/>
            <person name="Submissions S."/>
        </authorList>
    </citation>
    <scope>NUCLEOTIDE SEQUENCE [LARGE SCALE GENOMIC DNA]</scope>
    <source>
        <strain evidence="6">DSM 10146</strain>
    </source>
</reference>
<evidence type="ECO:0000313" key="5">
    <source>
        <dbReference type="EMBL" id="SDE84429.1"/>
    </source>
</evidence>
<evidence type="ECO:0000256" key="4">
    <source>
        <dbReference type="SAM" id="SignalP"/>
    </source>
</evidence>
<dbReference type="Proteomes" id="UP000198994">
    <property type="component" value="Unassembled WGS sequence"/>
</dbReference>
<dbReference type="Pfam" id="PF00756">
    <property type="entry name" value="Esterase"/>
    <property type="match status" value="1"/>
</dbReference>
<dbReference type="AlphaFoldDB" id="A0A1G7G8R2"/>
<accession>A0A1G7G8R2</accession>
<keyword evidence="4" id="KW-0732">Signal</keyword>
<dbReference type="InterPro" id="IPR052558">
    <property type="entry name" value="Siderophore_Hydrolase_D"/>
</dbReference>
<dbReference type="STRING" id="282683.SAMN04488105_108202"/>
<keyword evidence="6" id="KW-1185">Reference proteome</keyword>
<dbReference type="Gene3D" id="3.40.50.1820">
    <property type="entry name" value="alpha/beta hydrolase"/>
    <property type="match status" value="1"/>
</dbReference>
<comment type="similarity">
    <text evidence="1">Belongs to the esterase D family.</text>
</comment>
<sequence>MRWLVLLIAMTLPIAAAAQPAPVPLGPTILDTGSQVVRVESFTLSAPGQGADYRIGVLIPRRPAPEAGFPALYLLDGQAAAELLTDEVLGALDPDTLPVIVTLGYTGDARFAGPERTRDYTPPGPDGTEVIDPRGRPGGGAPDYLTLLSDEILPRVVGMAPLDPDRSLIWGHSYAGLFVLWSASTPASPFARYVSASPSLWWDGAAYFDRAKARARAGDWPPRPLDLHKGGMERERASTPDTPDARKLVRERAAAPARAFEDLDAALRAAGIPGETTVFPGLSHGETFRASLRQVLANAARLTERPR</sequence>
<gene>
    <name evidence="5" type="ORF">SAMN04488105_108202</name>
</gene>
<evidence type="ECO:0000256" key="1">
    <source>
        <dbReference type="ARBA" id="ARBA00005622"/>
    </source>
</evidence>
<evidence type="ECO:0000256" key="3">
    <source>
        <dbReference type="SAM" id="MobiDB-lite"/>
    </source>
</evidence>
<dbReference type="InterPro" id="IPR000801">
    <property type="entry name" value="Esterase-like"/>
</dbReference>
<feature type="region of interest" description="Disordered" evidence="3">
    <location>
        <begin position="112"/>
        <end position="137"/>
    </location>
</feature>
<organism evidence="5 6">
    <name type="scientific">Salipiger thiooxidans</name>
    <dbReference type="NCBI Taxonomy" id="282683"/>
    <lineage>
        <taxon>Bacteria</taxon>
        <taxon>Pseudomonadati</taxon>
        <taxon>Pseudomonadota</taxon>
        <taxon>Alphaproteobacteria</taxon>
        <taxon>Rhodobacterales</taxon>
        <taxon>Roseobacteraceae</taxon>
        <taxon>Salipiger</taxon>
    </lineage>
</organism>
<dbReference type="PANTHER" id="PTHR40841:SF2">
    <property type="entry name" value="SIDEROPHORE-DEGRADING ESTERASE (EUROFUNG)"/>
    <property type="match status" value="1"/>
</dbReference>
<dbReference type="RefSeq" id="WP_089960117.1">
    <property type="nucleotide sequence ID" value="NZ_FNAV01000008.1"/>
</dbReference>
<feature type="compositionally biased region" description="Basic and acidic residues" evidence="3">
    <location>
        <begin position="225"/>
        <end position="244"/>
    </location>
</feature>
<dbReference type="SUPFAM" id="SSF53474">
    <property type="entry name" value="alpha/beta-Hydrolases"/>
    <property type="match status" value="1"/>
</dbReference>
<dbReference type="OrthoDB" id="9784036at2"/>
<dbReference type="InterPro" id="IPR029058">
    <property type="entry name" value="AB_hydrolase_fold"/>
</dbReference>
<feature type="chain" id="PRO_5011643535" description="Esterase" evidence="4">
    <location>
        <begin position="19"/>
        <end position="307"/>
    </location>
</feature>
<evidence type="ECO:0000256" key="2">
    <source>
        <dbReference type="ARBA" id="ARBA00022801"/>
    </source>
</evidence>
<name>A0A1G7G8R2_9RHOB</name>
<evidence type="ECO:0000313" key="6">
    <source>
        <dbReference type="Proteomes" id="UP000198994"/>
    </source>
</evidence>
<evidence type="ECO:0008006" key="7">
    <source>
        <dbReference type="Google" id="ProtNLM"/>
    </source>
</evidence>
<keyword evidence="2" id="KW-0378">Hydrolase</keyword>